<dbReference type="Proteomes" id="UP001369736">
    <property type="component" value="Unassembled WGS sequence"/>
</dbReference>
<feature type="compositionally biased region" description="Low complexity" evidence="1">
    <location>
        <begin position="71"/>
        <end position="106"/>
    </location>
</feature>
<organism evidence="3 4">
    <name type="scientific">Actinomycetospora flava</name>
    <dbReference type="NCBI Taxonomy" id="3129232"/>
    <lineage>
        <taxon>Bacteria</taxon>
        <taxon>Bacillati</taxon>
        <taxon>Actinomycetota</taxon>
        <taxon>Actinomycetes</taxon>
        <taxon>Pseudonocardiales</taxon>
        <taxon>Pseudonocardiaceae</taxon>
        <taxon>Actinomycetospora</taxon>
    </lineage>
</organism>
<comment type="caution">
    <text evidence="3">The sequence shown here is derived from an EMBL/GenBank/DDBJ whole genome shotgun (WGS) entry which is preliminary data.</text>
</comment>
<evidence type="ECO:0000313" key="3">
    <source>
        <dbReference type="EMBL" id="MEJ2860894.1"/>
    </source>
</evidence>
<proteinExistence type="predicted"/>
<accession>A0ABU8M264</accession>
<gene>
    <name evidence="3" type="ORF">WCD58_06995</name>
</gene>
<feature type="signal peptide" evidence="2">
    <location>
        <begin position="1"/>
        <end position="30"/>
    </location>
</feature>
<evidence type="ECO:0000313" key="4">
    <source>
        <dbReference type="Proteomes" id="UP001369736"/>
    </source>
</evidence>
<feature type="compositionally biased region" description="Gly residues" evidence="1">
    <location>
        <begin position="107"/>
        <end position="134"/>
    </location>
</feature>
<dbReference type="RefSeq" id="WP_337700991.1">
    <property type="nucleotide sequence ID" value="NZ_JBBEGM010000002.1"/>
</dbReference>
<dbReference type="EMBL" id="JBBEGM010000002">
    <property type="protein sequence ID" value="MEJ2860894.1"/>
    <property type="molecule type" value="Genomic_DNA"/>
</dbReference>
<sequence>MRGRRSSRSAAVVLAGCVGLAVMAPGLALAAPVPSATTEAECETLGYTWVDGVCDDGTGSGSTAVVEDTGSDTSGGSSDAGSGDSGTPAVTPSSPVVSPGGSTPDVTGGGGEQPGGGQQTGGEQTGGQQTGGQQGADDTLVGANPTDQQGNDDAVVDPNAGQDNKAPEGDTAQPNPAPAPKAEDVANVVPDLQKEIDAIVPEAGANPITLPGLPAVIPQPDANGEFENVNDACLNAISKLEFPAGTDQAVLANISGQLQGLCHGLETTDVDVCLEHLRDVLKHLCPTIVEHNTTINIVNWNVTNEWWGAYWTHRYDVDCDELTYDEANAILDWDRSDPFRLDRDDDGEACEWNAHDDEVEYVSYPEGGVSTGDGSTSTGASPAEIALAAGALGGLGATGLVLVRRYAKQG</sequence>
<evidence type="ECO:0000256" key="2">
    <source>
        <dbReference type="SAM" id="SignalP"/>
    </source>
</evidence>
<feature type="chain" id="PRO_5045884556" evidence="2">
    <location>
        <begin position="31"/>
        <end position="410"/>
    </location>
</feature>
<reference evidence="3 4" key="1">
    <citation type="submission" date="2024-03" db="EMBL/GenBank/DDBJ databases">
        <title>Actinomycetospora sp. OC33-EN07, a novel actinomycete isolated from wild orchid (Aerides multiflora).</title>
        <authorList>
            <person name="Suriyachadkun C."/>
        </authorList>
    </citation>
    <scope>NUCLEOTIDE SEQUENCE [LARGE SCALE GENOMIC DNA]</scope>
    <source>
        <strain evidence="3 4">OC33-EN07</strain>
    </source>
</reference>
<evidence type="ECO:0000256" key="1">
    <source>
        <dbReference type="SAM" id="MobiDB-lite"/>
    </source>
</evidence>
<protein>
    <submittedName>
        <fullName evidence="3">Uncharacterized protein</fullName>
    </submittedName>
</protein>
<name>A0ABU8M264_9PSEU</name>
<keyword evidence="2" id="KW-0732">Signal</keyword>
<feature type="region of interest" description="Disordered" evidence="1">
    <location>
        <begin position="60"/>
        <end position="182"/>
    </location>
</feature>
<keyword evidence="4" id="KW-1185">Reference proteome</keyword>